<evidence type="ECO:0000313" key="3">
    <source>
        <dbReference type="Proteomes" id="UP000562124"/>
    </source>
</evidence>
<comment type="caution">
    <text evidence="2">The sequence shown here is derived from an EMBL/GenBank/DDBJ whole genome shotgun (WGS) entry which is preliminary data.</text>
</comment>
<dbReference type="Proteomes" id="UP000562124">
    <property type="component" value="Unassembled WGS sequence"/>
</dbReference>
<dbReference type="RefSeq" id="WP_169325746.1">
    <property type="nucleotide sequence ID" value="NZ_JABCJJ010000032.1"/>
</dbReference>
<dbReference type="AlphaFoldDB" id="A0A7Y0M020"/>
<protein>
    <submittedName>
        <fullName evidence="2">Uncharacterized protein</fullName>
    </submittedName>
</protein>
<dbReference type="SUPFAM" id="SSF53474">
    <property type="entry name" value="alpha/beta-Hydrolases"/>
    <property type="match status" value="1"/>
</dbReference>
<organism evidence="2 3">
    <name type="scientific">Cellulomonas fimi</name>
    <dbReference type="NCBI Taxonomy" id="1708"/>
    <lineage>
        <taxon>Bacteria</taxon>
        <taxon>Bacillati</taxon>
        <taxon>Actinomycetota</taxon>
        <taxon>Actinomycetes</taxon>
        <taxon>Micrococcales</taxon>
        <taxon>Cellulomonadaceae</taxon>
        <taxon>Cellulomonas</taxon>
    </lineage>
</organism>
<evidence type="ECO:0000313" key="2">
    <source>
        <dbReference type="EMBL" id="NMR21372.1"/>
    </source>
</evidence>
<evidence type="ECO:0000256" key="1">
    <source>
        <dbReference type="SAM" id="MobiDB-lite"/>
    </source>
</evidence>
<proteinExistence type="predicted"/>
<name>A0A7Y0M020_CELFI</name>
<dbReference type="InterPro" id="IPR029058">
    <property type="entry name" value="AB_hydrolase_fold"/>
</dbReference>
<dbReference type="EMBL" id="JABCJJ010000032">
    <property type="protein sequence ID" value="NMR21372.1"/>
    <property type="molecule type" value="Genomic_DNA"/>
</dbReference>
<accession>A0A7Y0M020</accession>
<gene>
    <name evidence="2" type="ORF">HIR71_14305</name>
</gene>
<reference evidence="2 3" key="1">
    <citation type="submission" date="2020-04" db="EMBL/GenBank/DDBJ databases">
        <title>Sequencing and Assembly of C. fimi.</title>
        <authorList>
            <person name="Ramsey A.R."/>
        </authorList>
    </citation>
    <scope>NUCLEOTIDE SEQUENCE [LARGE SCALE GENOMIC DNA]</scope>
    <source>
        <strain evidence="2 3">SB</strain>
    </source>
</reference>
<sequence>MRAGWLRTVRRAHRRIAQGLEIDVPVLVCCSTASGPYDRWHPDLGTTDSVLGVEHMVARAPGLGPDVTIVQIPDGVHDLALSGPVARQRFFDEMFAWTAARVRPEPGAGRDAGTSDSMQPH</sequence>
<keyword evidence="3" id="KW-1185">Reference proteome</keyword>
<dbReference type="Gene3D" id="3.40.50.1820">
    <property type="entry name" value="alpha/beta hydrolase"/>
    <property type="match status" value="1"/>
</dbReference>
<feature type="region of interest" description="Disordered" evidence="1">
    <location>
        <begin position="102"/>
        <end position="121"/>
    </location>
</feature>